<dbReference type="Pfam" id="PF13561">
    <property type="entry name" value="adh_short_C2"/>
    <property type="match status" value="1"/>
</dbReference>
<dbReference type="RefSeq" id="WP_375521206.1">
    <property type="nucleotide sequence ID" value="NZ_JBHIRY010000017.1"/>
</dbReference>
<proteinExistence type="predicted"/>
<dbReference type="EMBL" id="JBHIRY010000017">
    <property type="protein sequence ID" value="MFB5762088.1"/>
    <property type="molecule type" value="Genomic_DNA"/>
</dbReference>
<sequence>MGLLFSFTCLKRLQTPADIAASVCFLASQGARNITGTHLTIDGGETAG</sequence>
<name>A0ABV5C467_9BACL</name>
<evidence type="ECO:0000313" key="2">
    <source>
        <dbReference type="Proteomes" id="UP001580430"/>
    </source>
</evidence>
<protein>
    <submittedName>
        <fullName evidence="1">SDR family oxidoreductase</fullName>
    </submittedName>
</protein>
<organism evidence="1 2">
    <name type="scientific">Paenibacillus medicaginis</name>
    <dbReference type="NCBI Taxonomy" id="1470560"/>
    <lineage>
        <taxon>Bacteria</taxon>
        <taxon>Bacillati</taxon>
        <taxon>Bacillota</taxon>
        <taxon>Bacilli</taxon>
        <taxon>Bacillales</taxon>
        <taxon>Paenibacillaceae</taxon>
        <taxon>Paenibacillus</taxon>
    </lineage>
</organism>
<evidence type="ECO:0000313" key="1">
    <source>
        <dbReference type="EMBL" id="MFB5762088.1"/>
    </source>
</evidence>
<accession>A0ABV5C467</accession>
<keyword evidence="2" id="KW-1185">Reference proteome</keyword>
<dbReference type="SUPFAM" id="SSF51735">
    <property type="entry name" value="NAD(P)-binding Rossmann-fold domains"/>
    <property type="match status" value="1"/>
</dbReference>
<dbReference type="InterPro" id="IPR002347">
    <property type="entry name" value="SDR_fam"/>
</dbReference>
<dbReference type="Proteomes" id="UP001580430">
    <property type="component" value="Unassembled WGS sequence"/>
</dbReference>
<gene>
    <name evidence="1" type="ORF">ACE5LO_17010</name>
</gene>
<dbReference type="Gene3D" id="3.40.50.720">
    <property type="entry name" value="NAD(P)-binding Rossmann-like Domain"/>
    <property type="match status" value="1"/>
</dbReference>
<dbReference type="InterPro" id="IPR036291">
    <property type="entry name" value="NAD(P)-bd_dom_sf"/>
</dbReference>
<comment type="caution">
    <text evidence="1">The sequence shown here is derived from an EMBL/GenBank/DDBJ whole genome shotgun (WGS) entry which is preliminary data.</text>
</comment>
<reference evidence="1 2" key="1">
    <citation type="submission" date="2024-09" db="EMBL/GenBank/DDBJ databases">
        <title>Paenibacillus zeirhizospherea sp. nov., isolated from surface of the maize (Zea mays) roots in a horticulture field, Hungary.</title>
        <authorList>
            <person name="Marton D."/>
            <person name="Farkas M."/>
            <person name="Bedics A."/>
            <person name="Toth E."/>
            <person name="Tancsics A."/>
            <person name="Boka K."/>
            <person name="Marati G."/>
            <person name="Kriszt B."/>
            <person name="Cserhati M."/>
        </authorList>
    </citation>
    <scope>NUCLEOTIDE SEQUENCE [LARGE SCALE GENOMIC DNA]</scope>
    <source>
        <strain evidence="1 2">JCM 18446</strain>
    </source>
</reference>